<accession>A0A2N8P7U9</accession>
<dbReference type="EMBL" id="LJSN01000003">
    <property type="protein sequence ID" value="PNE37093.1"/>
    <property type="molecule type" value="Genomic_DNA"/>
</dbReference>
<proteinExistence type="predicted"/>
<dbReference type="RefSeq" id="WP_102924819.1">
    <property type="nucleotide sequence ID" value="NZ_LJSN01000003.1"/>
</dbReference>
<dbReference type="Proteomes" id="UP000236047">
    <property type="component" value="Unassembled WGS sequence"/>
</dbReference>
<comment type="caution">
    <text evidence="1">The sequence shown here is derived from an EMBL/GenBank/DDBJ whole genome shotgun (WGS) entry which is preliminary data.</text>
</comment>
<gene>
    <name evidence="1" type="ORF">AOB60_22055</name>
</gene>
<organism evidence="1 2">
    <name type="scientific">Streptomyces noursei</name>
    <name type="common">Streptomyces albulus</name>
    <dbReference type="NCBI Taxonomy" id="1971"/>
    <lineage>
        <taxon>Bacteria</taxon>
        <taxon>Bacillati</taxon>
        <taxon>Actinomycetota</taxon>
        <taxon>Actinomycetes</taxon>
        <taxon>Kitasatosporales</taxon>
        <taxon>Streptomycetaceae</taxon>
        <taxon>Streptomyces</taxon>
    </lineage>
</organism>
<protein>
    <submittedName>
        <fullName evidence="1">Uncharacterized protein</fullName>
    </submittedName>
</protein>
<name>A0A2N8P7U9_STRNR</name>
<sequence length="256" mass="28887">MGDGLLDLAIAEAGGHRLWNSLRGLKVDLSIGGPIWALKGWSPEQTFDQILSLDTAREHIVFSPFTRPDRRMVFDAATDSVAMETLDGEPVETLAPARAGFRGMLRNSPWDALHLGYFLGYACWNYFTTPFLFAYPGVRAHELEPWHEAGQTWRRLKVRFPPGIATHSPDQVFYFDAFGRQRRMDYVAEVNGSALVGHYTSRHRRFGGLLVATRRRVFRRNPDNTVNLNLPSITLDIHDVALIHADGDQTPARDQA</sequence>
<dbReference type="AlphaFoldDB" id="A0A2N8P7U9"/>
<reference evidence="2" key="1">
    <citation type="submission" date="2015-09" db="EMBL/GenBank/DDBJ databases">
        <authorList>
            <person name="Graham D.E."/>
            <person name="Mahan K.M."/>
            <person name="Klingeman D.M."/>
            <person name="Fida T."/>
            <person name="Giannone R.J."/>
            <person name="Hettich R.L."/>
            <person name="Parry R.J."/>
            <person name="Spain J.C."/>
        </authorList>
    </citation>
    <scope>NUCLEOTIDE SEQUENCE [LARGE SCALE GENOMIC DNA]</scope>
    <source>
        <strain evidence="2">JCM 4701</strain>
    </source>
</reference>
<evidence type="ECO:0000313" key="1">
    <source>
        <dbReference type="EMBL" id="PNE37093.1"/>
    </source>
</evidence>
<keyword evidence="2" id="KW-1185">Reference proteome</keyword>
<evidence type="ECO:0000313" key="2">
    <source>
        <dbReference type="Proteomes" id="UP000236047"/>
    </source>
</evidence>